<proteinExistence type="predicted"/>
<evidence type="ECO:0000313" key="4">
    <source>
        <dbReference type="Proteomes" id="UP000276899"/>
    </source>
</evidence>
<dbReference type="InterPro" id="IPR036237">
    <property type="entry name" value="Xyl_isomerase-like_sf"/>
</dbReference>
<sequence length="342" mass="36848">MNTPMTDTAHTPSTPGADRPGTTAETTAAAPSAAPCKARSADPAYSRLALGIAPDSWGVWFPQDDQQIGPMTTLDQMAEAGFEYLETGPHGYFPTDPAVLARETAARGLTVVAGTQGGPLHHREDWPATEKGIRDVAALVSELGAKHLVYLPTPYIDYKTSEQVEPRTIDEEDWAVYMEGLNHVGALLREDYGMTLQVHPHGDTYIESAEQIARALADTDPDLVSLCLDTGHVVYGGGDPLKIIRDHGERIGFVHIKAMDPQVLAETRRNGWSFAQAVAHGVSVTPPQGQPEMRALIDALAGLGKDLNVVVEQDLYPVDPAFPLPNAIATRRYLAQCNLGTL</sequence>
<evidence type="ECO:0000313" key="3">
    <source>
        <dbReference type="EMBL" id="VEG74688.1"/>
    </source>
</evidence>
<evidence type="ECO:0000256" key="1">
    <source>
        <dbReference type="SAM" id="MobiDB-lite"/>
    </source>
</evidence>
<keyword evidence="3" id="KW-0456">Lyase</keyword>
<dbReference type="Gene3D" id="3.20.20.150">
    <property type="entry name" value="Divalent-metal-dependent TIM barrel enzymes"/>
    <property type="match status" value="1"/>
</dbReference>
<dbReference type="EC" id="4.2.1.44" evidence="3"/>
<gene>
    <name evidence="3" type="primary">iolE_3</name>
    <name evidence="3" type="ORF">NCTC11923_01326</name>
</gene>
<dbReference type="Pfam" id="PF01261">
    <property type="entry name" value="AP_endonuc_2"/>
    <property type="match status" value="1"/>
</dbReference>
<feature type="compositionally biased region" description="Polar residues" evidence="1">
    <location>
        <begin position="1"/>
        <end position="14"/>
    </location>
</feature>
<evidence type="ECO:0000259" key="2">
    <source>
        <dbReference type="Pfam" id="PF01261"/>
    </source>
</evidence>
<dbReference type="STRING" id="1278298.GCA_000428685_02512"/>
<protein>
    <submittedName>
        <fullName evidence="3">Inosose dehydratase</fullName>
        <ecNumber evidence="3">4.2.1.44</ecNumber>
    </submittedName>
</protein>
<dbReference type="PANTHER" id="PTHR12110">
    <property type="entry name" value="HYDROXYPYRUVATE ISOMERASE"/>
    <property type="match status" value="1"/>
</dbReference>
<keyword evidence="4" id="KW-1185">Reference proteome</keyword>
<dbReference type="GO" id="GO:0050114">
    <property type="term" value="F:myo-inosose-2 dehydratase activity"/>
    <property type="evidence" value="ECO:0007669"/>
    <property type="project" value="UniProtKB-EC"/>
</dbReference>
<dbReference type="AlphaFoldDB" id="A0A3S4TCG5"/>
<dbReference type="SUPFAM" id="SSF51658">
    <property type="entry name" value="Xylose isomerase-like"/>
    <property type="match status" value="1"/>
</dbReference>
<dbReference type="Proteomes" id="UP000276899">
    <property type="component" value="Chromosome"/>
</dbReference>
<name>A0A3S4TCG5_9ACTO</name>
<dbReference type="EMBL" id="LR134363">
    <property type="protein sequence ID" value="VEG74688.1"/>
    <property type="molecule type" value="Genomic_DNA"/>
</dbReference>
<accession>A0A3S4TCG5</accession>
<dbReference type="PANTHER" id="PTHR12110:SF41">
    <property type="entry name" value="INOSOSE DEHYDRATASE"/>
    <property type="match status" value="1"/>
</dbReference>
<dbReference type="KEGG" id="asla:NCTC11923_01326"/>
<organism evidence="3 4">
    <name type="scientific">Actinomyces slackii</name>
    <dbReference type="NCBI Taxonomy" id="52774"/>
    <lineage>
        <taxon>Bacteria</taxon>
        <taxon>Bacillati</taxon>
        <taxon>Actinomycetota</taxon>
        <taxon>Actinomycetes</taxon>
        <taxon>Actinomycetales</taxon>
        <taxon>Actinomycetaceae</taxon>
        <taxon>Actinomyces</taxon>
    </lineage>
</organism>
<feature type="domain" description="Xylose isomerase-like TIM barrel" evidence="2">
    <location>
        <begin position="74"/>
        <end position="312"/>
    </location>
</feature>
<dbReference type="InterPro" id="IPR050312">
    <property type="entry name" value="IolE/XylAMocC-like"/>
</dbReference>
<feature type="compositionally biased region" description="Low complexity" evidence="1">
    <location>
        <begin position="22"/>
        <end position="35"/>
    </location>
</feature>
<reference evidence="3 4" key="1">
    <citation type="submission" date="2018-12" db="EMBL/GenBank/DDBJ databases">
        <authorList>
            <consortium name="Pathogen Informatics"/>
        </authorList>
    </citation>
    <scope>NUCLEOTIDE SEQUENCE [LARGE SCALE GENOMIC DNA]</scope>
    <source>
        <strain evidence="3 4">NCTC11923</strain>
    </source>
</reference>
<feature type="region of interest" description="Disordered" evidence="1">
    <location>
        <begin position="1"/>
        <end position="35"/>
    </location>
</feature>
<dbReference type="InterPro" id="IPR013022">
    <property type="entry name" value="Xyl_isomerase-like_TIM-brl"/>
</dbReference>